<evidence type="ECO:0000313" key="2">
    <source>
        <dbReference type="EMBL" id="KIW25634.1"/>
    </source>
</evidence>
<feature type="compositionally biased region" description="Basic and acidic residues" evidence="1">
    <location>
        <begin position="65"/>
        <end position="76"/>
    </location>
</feature>
<protein>
    <submittedName>
        <fullName evidence="2">Uncharacterized protein</fullName>
    </submittedName>
</protein>
<dbReference type="GeneID" id="27347994"/>
<dbReference type="Proteomes" id="UP000054466">
    <property type="component" value="Unassembled WGS sequence"/>
</dbReference>
<dbReference type="RefSeq" id="XP_016245850.1">
    <property type="nucleotide sequence ID" value="XM_016395994.1"/>
</dbReference>
<dbReference type="STRING" id="569365.A0A0D2CPX3"/>
<gene>
    <name evidence="2" type="ORF">PV07_08800</name>
</gene>
<organism evidence="2 3">
    <name type="scientific">Cladophialophora immunda</name>
    <dbReference type="NCBI Taxonomy" id="569365"/>
    <lineage>
        <taxon>Eukaryota</taxon>
        <taxon>Fungi</taxon>
        <taxon>Dikarya</taxon>
        <taxon>Ascomycota</taxon>
        <taxon>Pezizomycotina</taxon>
        <taxon>Eurotiomycetes</taxon>
        <taxon>Chaetothyriomycetidae</taxon>
        <taxon>Chaetothyriales</taxon>
        <taxon>Herpotrichiellaceae</taxon>
        <taxon>Cladophialophora</taxon>
    </lineage>
</organism>
<evidence type="ECO:0000313" key="3">
    <source>
        <dbReference type="Proteomes" id="UP000054466"/>
    </source>
</evidence>
<dbReference type="VEuPathDB" id="FungiDB:PV07_08800"/>
<accession>A0A0D2CPX3</accession>
<name>A0A0D2CPX3_9EURO</name>
<proteinExistence type="predicted"/>
<feature type="region of interest" description="Disordered" evidence="1">
    <location>
        <begin position="63"/>
        <end position="86"/>
    </location>
</feature>
<dbReference type="EMBL" id="KN847044">
    <property type="protein sequence ID" value="KIW25634.1"/>
    <property type="molecule type" value="Genomic_DNA"/>
</dbReference>
<sequence length="234" mass="26580">MPIADRDEGMAINTNINRSSTVTAEVNQSTDEQTTTTFYKGSEGAWERHEEAAQIIRAQFLDGSTHGDRHETDPHMPGKVKRRTQHKFRKTVRASVYLEPVIKHAPDEQRDLMPPMLGHETQWNLHHPSNFQQKAAVQEPLTAEQAARASSKIWVQAALRGIIGKKISRRDNAYYTKGQYLFDAVVLLELDKHGKDPEAGAFHRYIYRRDTEDARAVVRFGSRLLSSMSMAHSS</sequence>
<dbReference type="OrthoDB" id="9975114at2759"/>
<dbReference type="AlphaFoldDB" id="A0A0D2CPX3"/>
<reference evidence="2 3" key="1">
    <citation type="submission" date="2015-01" db="EMBL/GenBank/DDBJ databases">
        <title>The Genome Sequence of Cladophialophora immunda CBS83496.</title>
        <authorList>
            <consortium name="The Broad Institute Genomics Platform"/>
            <person name="Cuomo C."/>
            <person name="de Hoog S."/>
            <person name="Gorbushina A."/>
            <person name="Stielow B."/>
            <person name="Teixiera M."/>
            <person name="Abouelleil A."/>
            <person name="Chapman S.B."/>
            <person name="Priest M."/>
            <person name="Young S.K."/>
            <person name="Wortman J."/>
            <person name="Nusbaum C."/>
            <person name="Birren B."/>
        </authorList>
    </citation>
    <scope>NUCLEOTIDE SEQUENCE [LARGE SCALE GENOMIC DNA]</scope>
    <source>
        <strain evidence="2 3">CBS 83496</strain>
    </source>
</reference>
<dbReference type="HOGENOM" id="CLU_1184907_0_0_1"/>
<evidence type="ECO:0000256" key="1">
    <source>
        <dbReference type="SAM" id="MobiDB-lite"/>
    </source>
</evidence>
<keyword evidence="3" id="KW-1185">Reference proteome</keyword>